<keyword evidence="3" id="KW-1185">Reference proteome</keyword>
<proteinExistence type="predicted"/>
<dbReference type="InterPro" id="IPR029063">
    <property type="entry name" value="SAM-dependent_MTases_sf"/>
</dbReference>
<evidence type="ECO:0000313" key="3">
    <source>
        <dbReference type="Proteomes" id="UP001296873"/>
    </source>
</evidence>
<reference evidence="2 3" key="1">
    <citation type="journal article" date="2020" name="Microorganisms">
        <title>Osmotic Adaptation and Compatible Solute Biosynthesis of Phototrophic Bacteria as Revealed from Genome Analyses.</title>
        <authorList>
            <person name="Imhoff J.F."/>
            <person name="Rahn T."/>
            <person name="Kunzel S."/>
            <person name="Keller A."/>
            <person name="Neulinger S.C."/>
        </authorList>
    </citation>
    <scope>NUCLEOTIDE SEQUENCE [LARGE SCALE GENOMIC DNA]</scope>
    <source>
        <strain evidence="2 3">DSM 9895</strain>
    </source>
</reference>
<dbReference type="Proteomes" id="UP001296873">
    <property type="component" value="Unassembled WGS sequence"/>
</dbReference>
<dbReference type="Pfam" id="PF13578">
    <property type="entry name" value="Methyltransf_24"/>
    <property type="match status" value="1"/>
</dbReference>
<keyword evidence="1" id="KW-0472">Membrane</keyword>
<dbReference type="Gene3D" id="3.40.50.150">
    <property type="entry name" value="Vaccinia Virus protein VP39"/>
    <property type="match status" value="1"/>
</dbReference>
<evidence type="ECO:0008006" key="4">
    <source>
        <dbReference type="Google" id="ProtNLM"/>
    </source>
</evidence>
<name>A0ABS1DJ79_9PROT</name>
<sequence length="281" mass="30544">MRLPDVCSRLILVRRDWEPRGRDRGVSVIDGWGVAAIVAAIGLTGLALALYVRRKVRLLSQRIDRARDVAASRATDASYLARVLPPTACLPRPTNWSLGGDTLHWLLSEVERRRPRLVVDLGGGLSTVLLGLRLKELGCGQVVSVDHDAGFAATTQAFVSLNALDGIVEVRVAPLTANTALPGKAVWYDTDKLADLRDVDLLVIDGPPMSAGKRVREAALTFFQERFAADWMAVLDDAHRPGERAILESWRGGRNGFAIDVLPFATPTARIFPAQASEPSP</sequence>
<keyword evidence="1" id="KW-0812">Transmembrane</keyword>
<dbReference type="EMBL" id="NRRL01000100">
    <property type="protein sequence ID" value="MBK1670555.1"/>
    <property type="molecule type" value="Genomic_DNA"/>
</dbReference>
<keyword evidence="1" id="KW-1133">Transmembrane helix</keyword>
<dbReference type="SUPFAM" id="SSF53335">
    <property type="entry name" value="S-adenosyl-L-methionine-dependent methyltransferases"/>
    <property type="match status" value="1"/>
</dbReference>
<gene>
    <name evidence="2" type="ORF">CKO28_21265</name>
</gene>
<feature type="transmembrane region" description="Helical" evidence="1">
    <location>
        <begin position="32"/>
        <end position="52"/>
    </location>
</feature>
<organism evidence="2 3">
    <name type="scientific">Rhodovibrio sodomensis</name>
    <dbReference type="NCBI Taxonomy" id="1088"/>
    <lineage>
        <taxon>Bacteria</taxon>
        <taxon>Pseudomonadati</taxon>
        <taxon>Pseudomonadota</taxon>
        <taxon>Alphaproteobacteria</taxon>
        <taxon>Rhodospirillales</taxon>
        <taxon>Rhodovibrionaceae</taxon>
        <taxon>Rhodovibrio</taxon>
    </lineage>
</organism>
<evidence type="ECO:0000256" key="1">
    <source>
        <dbReference type="SAM" id="Phobius"/>
    </source>
</evidence>
<evidence type="ECO:0000313" key="2">
    <source>
        <dbReference type="EMBL" id="MBK1670555.1"/>
    </source>
</evidence>
<comment type="caution">
    <text evidence="2">The sequence shown here is derived from an EMBL/GenBank/DDBJ whole genome shotgun (WGS) entry which is preliminary data.</text>
</comment>
<accession>A0ABS1DJ79</accession>
<protein>
    <recommendedName>
        <fullName evidence="4">Class I SAM-dependent methyltransferase</fullName>
    </recommendedName>
</protein>